<dbReference type="Proteomes" id="UP001501758">
    <property type="component" value="Unassembled WGS sequence"/>
</dbReference>
<evidence type="ECO:0008006" key="4">
    <source>
        <dbReference type="Google" id="ProtNLM"/>
    </source>
</evidence>
<comment type="caution">
    <text evidence="2">The sequence shown here is derived from an EMBL/GenBank/DDBJ whole genome shotgun (WGS) entry which is preliminary data.</text>
</comment>
<evidence type="ECO:0000313" key="2">
    <source>
        <dbReference type="EMBL" id="GAA0729714.1"/>
    </source>
</evidence>
<keyword evidence="3" id="KW-1185">Reference proteome</keyword>
<name>A0ABN1J5U6_9FLAO</name>
<keyword evidence="1" id="KW-1133">Transmembrane helix</keyword>
<gene>
    <name evidence="2" type="ORF">GCM10009430_40130</name>
</gene>
<organism evidence="2 3">
    <name type="scientific">Aquimarina litoralis</name>
    <dbReference type="NCBI Taxonomy" id="584605"/>
    <lineage>
        <taxon>Bacteria</taxon>
        <taxon>Pseudomonadati</taxon>
        <taxon>Bacteroidota</taxon>
        <taxon>Flavobacteriia</taxon>
        <taxon>Flavobacteriales</taxon>
        <taxon>Flavobacteriaceae</taxon>
        <taxon>Aquimarina</taxon>
    </lineage>
</organism>
<keyword evidence="1" id="KW-0472">Membrane</keyword>
<evidence type="ECO:0000256" key="1">
    <source>
        <dbReference type="SAM" id="Phobius"/>
    </source>
</evidence>
<feature type="transmembrane region" description="Helical" evidence="1">
    <location>
        <begin position="134"/>
        <end position="151"/>
    </location>
</feature>
<proteinExistence type="predicted"/>
<evidence type="ECO:0000313" key="3">
    <source>
        <dbReference type="Proteomes" id="UP001501758"/>
    </source>
</evidence>
<protein>
    <recommendedName>
        <fullName evidence="4">Glycosyltransferase RgtA/B/C/D-like domain-containing protein</fullName>
    </recommendedName>
</protein>
<dbReference type="EMBL" id="BAAAGE010000004">
    <property type="protein sequence ID" value="GAA0729714.1"/>
    <property type="molecule type" value="Genomic_DNA"/>
</dbReference>
<accession>A0ABN1J5U6</accession>
<reference evidence="2 3" key="1">
    <citation type="journal article" date="2019" name="Int. J. Syst. Evol. Microbiol.">
        <title>The Global Catalogue of Microorganisms (GCM) 10K type strain sequencing project: providing services to taxonomists for standard genome sequencing and annotation.</title>
        <authorList>
            <consortium name="The Broad Institute Genomics Platform"/>
            <consortium name="The Broad Institute Genome Sequencing Center for Infectious Disease"/>
            <person name="Wu L."/>
            <person name="Ma J."/>
        </authorList>
    </citation>
    <scope>NUCLEOTIDE SEQUENCE [LARGE SCALE GENOMIC DNA]</scope>
    <source>
        <strain evidence="2 3">JCM 15974</strain>
    </source>
</reference>
<feature type="transmembrane region" description="Helical" evidence="1">
    <location>
        <begin position="83"/>
        <end position="104"/>
    </location>
</feature>
<keyword evidence="1" id="KW-0812">Transmembrane</keyword>
<feature type="transmembrane region" description="Helical" evidence="1">
    <location>
        <begin position="50"/>
        <end position="71"/>
    </location>
</feature>
<sequence>MILILGLLIKFGKVLPGLHNIWIDFGIGPTTLTDIGANYTYTPTPNAPMFFWWIITGIGVFSSIALLFRGISLGRKVFEKKVIRSEVIFSCVFSIIYLAPFLVAGVYDRYLLPLFPIVIVFLASYEINPLPNKISKYAAFVFLGLISWFSVCGTHDYLSWNRVRWDAINRLLDAGVPTNKIQGGAEFVTWYHFSEAKKRWWEDVTPVYTLVFSADTGNPIHEKLSYSRWLPGEGVMYVTYCASLEEEIE</sequence>